<evidence type="ECO:0000256" key="7">
    <source>
        <dbReference type="RuleBase" id="RU361177"/>
    </source>
</evidence>
<dbReference type="PRINTS" id="PR00370">
    <property type="entry name" value="FMOXYGENASE"/>
</dbReference>
<keyword evidence="8" id="KW-0812">Transmembrane</keyword>
<comment type="similarity">
    <text evidence="1 6 7">Belongs to the FMO family.</text>
</comment>
<dbReference type="InterPro" id="IPR020946">
    <property type="entry name" value="Flavin_mOase-like"/>
</dbReference>
<keyword evidence="9" id="KW-1185">Reference proteome</keyword>
<evidence type="ECO:0000256" key="8">
    <source>
        <dbReference type="SAM" id="Phobius"/>
    </source>
</evidence>
<evidence type="ECO:0000256" key="3">
    <source>
        <dbReference type="ARBA" id="ARBA00022827"/>
    </source>
</evidence>
<reference evidence="10" key="1">
    <citation type="submission" date="2025-08" db="UniProtKB">
        <authorList>
            <consortium name="RefSeq"/>
        </authorList>
    </citation>
    <scope>IDENTIFICATION</scope>
</reference>
<feature type="transmembrane region" description="Helical" evidence="8">
    <location>
        <begin position="542"/>
        <end position="559"/>
    </location>
</feature>
<keyword evidence="8" id="KW-1133">Transmembrane helix</keyword>
<dbReference type="GeneID" id="101864510"/>
<dbReference type="InterPro" id="IPR050346">
    <property type="entry name" value="FMO-like"/>
</dbReference>
<sequence length="576" mass="66117">MPIFNEFLRRNSMAPNTKRVCVVGAGAAGLCAVKECLHQGLQPVGYEMDDDLGGVWRRAEEGEPVLKPMMYDNLVTNTTKWTMSYSDFPPLPQDTPIYTRKTLLAYYERYADHFNLRQYIVFNTRIMKIKRAPSYERTGQWLVHIALVDREGNPVEGQNMQTELFDCVIVCNGYFRSPRYPTNLPGRDTFPGFQEHSMTYRNNEKYRGKNVLVVGNKFSAIDIANDVANVASQTYLAVGSGTWIIPRLGVEGTIMDRAVSRKGLYSAPSIQHAFNEGLMAEANARLDHEATGVRSDVLPFNGPCSLQDSIQVKILSGQVIVYGYVTELNKREAVFDDGQRISDLDAVVYCTGYDSDFSFLDENVRPATHSEDGGVEMYKFTFPMTARHNTLAFVGHYGSDSAMLPPMELQCRLATRVMSGKYNLPAAPLLKKDVEYWNKISWSRKKSKRNPVVPLVHFSEEMAQVLGVYPHFWTLFFKDPRLAYRTWAGPWFPASYRLLGPDSTWEEARRTCHQMYEEDLSMVCHRKVKPLAREKVRRLSKYIWRGFYFLLVPCLLIWCKKRHPDFWFRLFIKTGV</sequence>
<dbReference type="Pfam" id="PF00743">
    <property type="entry name" value="FMO-like"/>
    <property type="match status" value="1"/>
</dbReference>
<name>A0ABM0JEQ7_APLCA</name>
<dbReference type="PANTHER" id="PTHR23023">
    <property type="entry name" value="DIMETHYLANILINE MONOOXYGENASE"/>
    <property type="match status" value="1"/>
</dbReference>
<evidence type="ECO:0000256" key="4">
    <source>
        <dbReference type="ARBA" id="ARBA00022857"/>
    </source>
</evidence>
<dbReference type="EC" id="1.-.-.-" evidence="7"/>
<dbReference type="PIRSF" id="PIRSF000332">
    <property type="entry name" value="FMO"/>
    <property type="match status" value="1"/>
</dbReference>
<keyword evidence="3 6" id="KW-0274">FAD</keyword>
<evidence type="ECO:0000313" key="10">
    <source>
        <dbReference type="RefSeq" id="XP_005092044.2"/>
    </source>
</evidence>
<dbReference type="Proteomes" id="UP000694888">
    <property type="component" value="Unplaced"/>
</dbReference>
<dbReference type="InterPro" id="IPR000960">
    <property type="entry name" value="Flavin_mOase"/>
</dbReference>
<evidence type="ECO:0000256" key="1">
    <source>
        <dbReference type="ARBA" id="ARBA00009183"/>
    </source>
</evidence>
<dbReference type="Gene3D" id="3.50.50.60">
    <property type="entry name" value="FAD/NAD(P)-binding domain"/>
    <property type="match status" value="1"/>
</dbReference>
<comment type="subcellular location">
    <subcellularLocation>
        <location evidence="6">Endoplasmic reticulum membrane</location>
    </subcellularLocation>
</comment>
<keyword evidence="6 7" id="KW-0503">Monooxygenase</keyword>
<comment type="cofactor">
    <cofactor evidence="6 7">
        <name>FAD</name>
        <dbReference type="ChEBI" id="CHEBI:57692"/>
    </cofactor>
</comment>
<protein>
    <recommendedName>
        <fullName evidence="7">Flavin-containing monooxygenase</fullName>
        <ecNumber evidence="7">1.-.-.-</ecNumber>
    </recommendedName>
</protein>
<keyword evidence="4 6" id="KW-0521">NADP</keyword>
<evidence type="ECO:0000313" key="9">
    <source>
        <dbReference type="Proteomes" id="UP000694888"/>
    </source>
</evidence>
<dbReference type="InterPro" id="IPR036188">
    <property type="entry name" value="FAD/NAD-bd_sf"/>
</dbReference>
<accession>A0ABM0JEQ7</accession>
<keyword evidence="6 8" id="KW-0472">Membrane</keyword>
<keyword evidence="2 6" id="KW-0285">Flavoprotein</keyword>
<keyword evidence="5 6" id="KW-0560">Oxidoreductase</keyword>
<organism evidence="9 10">
    <name type="scientific">Aplysia californica</name>
    <name type="common">California sea hare</name>
    <dbReference type="NCBI Taxonomy" id="6500"/>
    <lineage>
        <taxon>Eukaryota</taxon>
        <taxon>Metazoa</taxon>
        <taxon>Spiralia</taxon>
        <taxon>Lophotrochozoa</taxon>
        <taxon>Mollusca</taxon>
        <taxon>Gastropoda</taxon>
        <taxon>Heterobranchia</taxon>
        <taxon>Euthyneura</taxon>
        <taxon>Tectipleura</taxon>
        <taxon>Aplysiida</taxon>
        <taxon>Aplysioidea</taxon>
        <taxon>Aplysiidae</taxon>
        <taxon>Aplysia</taxon>
    </lineage>
</organism>
<dbReference type="RefSeq" id="XP_005092044.2">
    <property type="nucleotide sequence ID" value="XM_005091987.3"/>
</dbReference>
<proteinExistence type="inferred from homology"/>
<dbReference type="SUPFAM" id="SSF51905">
    <property type="entry name" value="FAD/NAD(P)-binding domain"/>
    <property type="match status" value="2"/>
</dbReference>
<dbReference type="GO" id="GO:0004497">
    <property type="term" value="F:monooxygenase activity"/>
    <property type="evidence" value="ECO:0007669"/>
    <property type="project" value="UniProtKB-KW"/>
</dbReference>
<evidence type="ECO:0000256" key="2">
    <source>
        <dbReference type="ARBA" id="ARBA00022630"/>
    </source>
</evidence>
<evidence type="ECO:0000256" key="5">
    <source>
        <dbReference type="ARBA" id="ARBA00023002"/>
    </source>
</evidence>
<keyword evidence="6" id="KW-0256">Endoplasmic reticulum</keyword>
<gene>
    <name evidence="10" type="primary">LOC101864510</name>
</gene>
<evidence type="ECO:0000256" key="6">
    <source>
        <dbReference type="PIRNR" id="PIRNR000332"/>
    </source>
</evidence>